<gene>
    <name evidence="1" type="ORF">IV203_004178</name>
</gene>
<dbReference type="EMBL" id="JAGRRH010000016">
    <property type="protein sequence ID" value="KAG7354822.1"/>
    <property type="molecule type" value="Genomic_DNA"/>
</dbReference>
<reference evidence="1" key="1">
    <citation type="journal article" date="2021" name="Sci. Rep.">
        <title>Diploid genomic architecture of Nitzschia inconspicua, an elite biomass production diatom.</title>
        <authorList>
            <person name="Oliver A."/>
            <person name="Podell S."/>
            <person name="Pinowska A."/>
            <person name="Traller J.C."/>
            <person name="Smith S.R."/>
            <person name="McClure R."/>
            <person name="Beliaev A."/>
            <person name="Bohutskyi P."/>
            <person name="Hill E.A."/>
            <person name="Rabines A."/>
            <person name="Zheng H."/>
            <person name="Allen L.Z."/>
            <person name="Kuo A."/>
            <person name="Grigoriev I.V."/>
            <person name="Allen A.E."/>
            <person name="Hazlebeck D."/>
            <person name="Allen E.E."/>
        </authorList>
    </citation>
    <scope>NUCLEOTIDE SEQUENCE</scope>
    <source>
        <strain evidence="1">Hildebrandi</strain>
    </source>
</reference>
<evidence type="ECO:0000313" key="1">
    <source>
        <dbReference type="EMBL" id="KAG7354822.1"/>
    </source>
</evidence>
<accession>A0A9K3PPG5</accession>
<evidence type="ECO:0000313" key="2">
    <source>
        <dbReference type="Proteomes" id="UP000693970"/>
    </source>
</evidence>
<protein>
    <recommendedName>
        <fullName evidence="3">Aspartyl protease</fullName>
    </recommendedName>
</protein>
<dbReference type="Proteomes" id="UP000693970">
    <property type="component" value="Unassembled WGS sequence"/>
</dbReference>
<dbReference type="AlphaFoldDB" id="A0A9K3PPG5"/>
<evidence type="ECO:0008006" key="3">
    <source>
        <dbReference type="Google" id="ProtNLM"/>
    </source>
</evidence>
<reference evidence="1" key="2">
    <citation type="submission" date="2021-04" db="EMBL/GenBank/DDBJ databases">
        <authorList>
            <person name="Podell S."/>
        </authorList>
    </citation>
    <scope>NUCLEOTIDE SEQUENCE</scope>
    <source>
        <strain evidence="1">Hildebrandi</strain>
    </source>
</reference>
<comment type="caution">
    <text evidence="1">The sequence shown here is derived from an EMBL/GenBank/DDBJ whole genome shotgun (WGS) entry which is preliminary data.</text>
</comment>
<dbReference type="OrthoDB" id="419677at2759"/>
<organism evidence="1 2">
    <name type="scientific">Nitzschia inconspicua</name>
    <dbReference type="NCBI Taxonomy" id="303405"/>
    <lineage>
        <taxon>Eukaryota</taxon>
        <taxon>Sar</taxon>
        <taxon>Stramenopiles</taxon>
        <taxon>Ochrophyta</taxon>
        <taxon>Bacillariophyta</taxon>
        <taxon>Bacillariophyceae</taxon>
        <taxon>Bacillariophycidae</taxon>
        <taxon>Bacillariales</taxon>
        <taxon>Bacillariaceae</taxon>
        <taxon>Nitzschia</taxon>
    </lineage>
</organism>
<name>A0A9K3PPG5_9STRA</name>
<sequence length="447" mass="49501">MKHLQYAIMATLWHFSTVDLRSTAFTFNTLTLTNSIRSLIHSHGGSNNNNGCSRYDFPIQAQDRHRNRTSCSTRRHFFRDSSVVSVTLAVRPCYSSDLEDSADVPSRNHADIVPLYNPSTSISIASSITVPLIFTGQELLISYKVDDSRFRAVLDTGSPFLMVPGSCGFNTKQKSGCYRNQGRDTGLETTIEIFDGFEGEVEWRRGAFDFLNVTDDEGRPGTMVTLLKGEDNDVIFGVASEDIMGGPGGVFFGLIKNTDARIRPSFLGQTNVQAFQVDLRSSPFTLTLSTRPMIDASSTAYIPMTNVLRRRYGDPVGHYTARASSIYVNGYPLLESSHSIFVIFDTGVTGMIVSRGLFNEQYANARKRKDKSLFGNVTLTFQTQGGDSTNGTGTASLSAIKPLTTPFDPEEQWKRLPKRTHIIVLGLAFLEQHATTVDIEMERISIS</sequence>
<proteinExistence type="predicted"/>
<keyword evidence="2" id="KW-1185">Reference proteome</keyword>